<keyword evidence="1" id="KW-0472">Membrane</keyword>
<keyword evidence="1" id="KW-1133">Transmembrane helix</keyword>
<sequence length="282" mass="32382">MHFKKKKEGVHKQIQINKKKDSWDIVRLIFPYCRTLKKISLMCVFGIKFLLYIVLVFRLHLAFGESIFAEEAKRVFQCIYGLMVCYLIFTFTATAFVISGKVHHITPHMRLCALEPMPIWGQAVYVVFDTSISLLCLYAFDSPLRQLLRGAASNSKGEKLKNTLNVFMLKTLFLDIVELLRKYYVLTLFAVFSTILIQLVFLFDIDEFLVFQKLPSLVLDLPSFDKDEKTIVDGDINGAVESGYTKKGDNSNVIFAPSDYENKTVEEPNRVDIASIEMSQKQ</sequence>
<dbReference type="Proteomes" id="UP000023152">
    <property type="component" value="Unassembled WGS sequence"/>
</dbReference>
<dbReference type="EMBL" id="ASPP01021860">
    <property type="protein sequence ID" value="ETO11963.1"/>
    <property type="molecule type" value="Genomic_DNA"/>
</dbReference>
<feature type="transmembrane region" description="Helical" evidence="1">
    <location>
        <begin position="183"/>
        <end position="203"/>
    </location>
</feature>
<name>X6MD75_RETFI</name>
<evidence type="ECO:0000313" key="3">
    <source>
        <dbReference type="Proteomes" id="UP000023152"/>
    </source>
</evidence>
<keyword evidence="3" id="KW-1185">Reference proteome</keyword>
<organism evidence="2 3">
    <name type="scientific">Reticulomyxa filosa</name>
    <dbReference type="NCBI Taxonomy" id="46433"/>
    <lineage>
        <taxon>Eukaryota</taxon>
        <taxon>Sar</taxon>
        <taxon>Rhizaria</taxon>
        <taxon>Retaria</taxon>
        <taxon>Foraminifera</taxon>
        <taxon>Monothalamids</taxon>
        <taxon>Reticulomyxidae</taxon>
        <taxon>Reticulomyxa</taxon>
    </lineage>
</organism>
<proteinExistence type="predicted"/>
<dbReference type="AlphaFoldDB" id="X6MD75"/>
<accession>X6MD75</accession>
<protein>
    <submittedName>
        <fullName evidence="2">Uncharacterized protein</fullName>
    </submittedName>
</protein>
<feature type="transmembrane region" description="Helical" evidence="1">
    <location>
        <begin position="79"/>
        <end position="98"/>
    </location>
</feature>
<gene>
    <name evidence="2" type="ORF">RFI_25414</name>
</gene>
<comment type="caution">
    <text evidence="2">The sequence shown here is derived from an EMBL/GenBank/DDBJ whole genome shotgun (WGS) entry which is preliminary data.</text>
</comment>
<evidence type="ECO:0000256" key="1">
    <source>
        <dbReference type="SAM" id="Phobius"/>
    </source>
</evidence>
<reference evidence="2 3" key="1">
    <citation type="journal article" date="2013" name="Curr. Biol.">
        <title>The Genome of the Foraminiferan Reticulomyxa filosa.</title>
        <authorList>
            <person name="Glockner G."/>
            <person name="Hulsmann N."/>
            <person name="Schleicher M."/>
            <person name="Noegel A.A."/>
            <person name="Eichinger L."/>
            <person name="Gallinger C."/>
            <person name="Pawlowski J."/>
            <person name="Sierra R."/>
            <person name="Euteneuer U."/>
            <person name="Pillet L."/>
            <person name="Moustafa A."/>
            <person name="Platzer M."/>
            <person name="Groth M."/>
            <person name="Szafranski K."/>
            <person name="Schliwa M."/>
        </authorList>
    </citation>
    <scope>NUCLEOTIDE SEQUENCE [LARGE SCALE GENOMIC DNA]</scope>
</reference>
<evidence type="ECO:0000313" key="2">
    <source>
        <dbReference type="EMBL" id="ETO11963.1"/>
    </source>
</evidence>
<keyword evidence="1" id="KW-0812">Transmembrane</keyword>
<feature type="transmembrane region" description="Helical" evidence="1">
    <location>
        <begin position="39"/>
        <end position="59"/>
    </location>
</feature>